<dbReference type="CTD" id="31593"/>
<dbReference type="InterPro" id="IPR042476">
    <property type="entry name" value="APPBP2"/>
</dbReference>
<dbReference type="Gene3D" id="1.25.40.10">
    <property type="entry name" value="Tetratricopeptide repeat domain"/>
    <property type="match status" value="2"/>
</dbReference>
<evidence type="ECO:0000313" key="3">
    <source>
        <dbReference type="Proteomes" id="UP000019118"/>
    </source>
</evidence>
<dbReference type="RefSeq" id="XP_019770556.1">
    <property type="nucleotide sequence ID" value="XM_019914997.2"/>
</dbReference>
<dbReference type="Proteomes" id="UP000019118">
    <property type="component" value="Unassembled WGS sequence"/>
</dbReference>
<dbReference type="GO" id="GO:0043161">
    <property type="term" value="P:proteasome-mediated ubiquitin-dependent protein catabolic process"/>
    <property type="evidence" value="ECO:0007669"/>
    <property type="project" value="TreeGrafter"/>
</dbReference>
<dbReference type="PANTHER" id="PTHR46575:SF1">
    <property type="entry name" value="AMYLOID PROTEIN-BINDING PROTEIN 2"/>
    <property type="match status" value="1"/>
</dbReference>
<dbReference type="SUPFAM" id="SSF48452">
    <property type="entry name" value="TPR-like"/>
    <property type="match status" value="2"/>
</dbReference>
<keyword evidence="1" id="KW-0802">TPR repeat</keyword>
<reference evidence="2" key="2">
    <citation type="submission" date="2024-08" db="UniProtKB">
        <authorList>
            <consortium name="EnsemblMetazoa"/>
        </authorList>
    </citation>
    <scope>IDENTIFICATION</scope>
</reference>
<protein>
    <recommendedName>
        <fullName evidence="4">MalT-like TPR region domain-containing protein</fullName>
    </recommendedName>
</protein>
<accession>A0AAR5QBM6</accession>
<dbReference type="PROSITE" id="PS50005">
    <property type="entry name" value="TPR"/>
    <property type="match status" value="1"/>
</dbReference>
<name>A0AAR5QBM6_DENPD</name>
<evidence type="ECO:0008006" key="4">
    <source>
        <dbReference type="Google" id="ProtNLM"/>
    </source>
</evidence>
<evidence type="ECO:0000256" key="1">
    <source>
        <dbReference type="PROSITE-ProRule" id="PRU00339"/>
    </source>
</evidence>
<evidence type="ECO:0000313" key="2">
    <source>
        <dbReference type="EnsemblMetazoa" id="XP_019770556.1"/>
    </source>
</evidence>
<reference evidence="3" key="1">
    <citation type="journal article" date="2013" name="Genome Biol.">
        <title>Draft genome of the mountain pine beetle, Dendroctonus ponderosae Hopkins, a major forest pest.</title>
        <authorList>
            <person name="Keeling C.I."/>
            <person name="Yuen M.M."/>
            <person name="Liao N.Y."/>
            <person name="Docking T.R."/>
            <person name="Chan S.K."/>
            <person name="Taylor G.A."/>
            <person name="Palmquist D.L."/>
            <person name="Jackman S.D."/>
            <person name="Nguyen A."/>
            <person name="Li M."/>
            <person name="Henderson H."/>
            <person name="Janes J.K."/>
            <person name="Zhao Y."/>
            <person name="Pandoh P."/>
            <person name="Moore R."/>
            <person name="Sperling F.A."/>
            <person name="Huber D.P."/>
            <person name="Birol I."/>
            <person name="Jones S.J."/>
            <person name="Bohlmann J."/>
        </authorList>
    </citation>
    <scope>NUCLEOTIDE SEQUENCE</scope>
</reference>
<dbReference type="GO" id="GO:0031462">
    <property type="term" value="C:Cul2-RING ubiquitin ligase complex"/>
    <property type="evidence" value="ECO:0007669"/>
    <property type="project" value="TreeGrafter"/>
</dbReference>
<dbReference type="KEGG" id="dpa:109544679"/>
<dbReference type="Pfam" id="PF13374">
    <property type="entry name" value="TPR_10"/>
    <property type="match status" value="2"/>
</dbReference>
<organism evidence="2 3">
    <name type="scientific">Dendroctonus ponderosae</name>
    <name type="common">Mountain pine beetle</name>
    <dbReference type="NCBI Taxonomy" id="77166"/>
    <lineage>
        <taxon>Eukaryota</taxon>
        <taxon>Metazoa</taxon>
        <taxon>Ecdysozoa</taxon>
        <taxon>Arthropoda</taxon>
        <taxon>Hexapoda</taxon>
        <taxon>Insecta</taxon>
        <taxon>Pterygota</taxon>
        <taxon>Neoptera</taxon>
        <taxon>Endopterygota</taxon>
        <taxon>Coleoptera</taxon>
        <taxon>Polyphaga</taxon>
        <taxon>Cucujiformia</taxon>
        <taxon>Curculionidae</taxon>
        <taxon>Scolytinae</taxon>
        <taxon>Dendroctonus</taxon>
    </lineage>
</organism>
<dbReference type="GO" id="GO:1990756">
    <property type="term" value="F:ubiquitin-like ligase-substrate adaptor activity"/>
    <property type="evidence" value="ECO:0007669"/>
    <property type="project" value="TreeGrafter"/>
</dbReference>
<feature type="repeat" description="TPR" evidence="1">
    <location>
        <begin position="450"/>
        <end position="483"/>
    </location>
</feature>
<keyword evidence="3" id="KW-1185">Reference proteome</keyword>
<dbReference type="EnsemblMetazoa" id="XM_019914997.1">
    <property type="protein sequence ID" value="XP_019770556.1"/>
    <property type="gene ID" value="LOC109544679"/>
</dbReference>
<dbReference type="AlphaFoldDB" id="A0AAR5QBM6"/>
<dbReference type="InterPro" id="IPR011990">
    <property type="entry name" value="TPR-like_helical_dom_sf"/>
</dbReference>
<sequence length="606" mass="70653">MEDIDDRIAISRSLKLYNLCLNSIVESIRYAHFYKSWPKADIVSLPSTVLVDLYEKMFEVNRKKVICKIEPKWFDLSTFDLLLQVKTKRLFLIKCNQRLLNAGYEIQQQHLDTFWQSIIYYAFQDMSVSSRTRCFPERWAELINVGLRMADFLNDGGWFDYSTVFLSLTENLFKYMELPERMPKLLQLYALQLYATSSFCNFVKATETYEKISQIITKCKKLKLFKELADVYCSMSIFHFVQNRYEEAYSSARDALNLLSSGLSKKSILNILRHTSKICVQKRCSSQAWLLITQALALGQSIPSLPMFSDILMDSGYYWLNSDDVDRGVTFYRRALNLRLQVYRSNNINIAISNEHLAYALYLQKYTSGDFSEAEKFSKSAFDDMKSILPENHYFQSSVKRVRALILEEIAIESESDVKRNKLLSIADDLHKSALKINIKLVGMKNLQTAKHYGNLGRLYQSMGKFEIAEQFQLKAIAIKEELLGPTNYEVGLSVGHLASLYTYHMKEYKKAEKLYLRSIAINIRLFGKTYSSLGYDYKGLIQVYKNTYNVEYEMFYHEKLREWELARSNIEIKFCKLEIMSPDRIIRSFAENRDNELSGKAETAN</sequence>
<dbReference type="SMART" id="SM00028">
    <property type="entry name" value="TPR"/>
    <property type="match status" value="3"/>
</dbReference>
<dbReference type="PANTHER" id="PTHR46575">
    <property type="entry name" value="AMYLOID PROTEIN-BINDING PROTEIN 2"/>
    <property type="match status" value="1"/>
</dbReference>
<proteinExistence type="predicted"/>
<dbReference type="GO" id="GO:0006886">
    <property type="term" value="P:intracellular protein transport"/>
    <property type="evidence" value="ECO:0007669"/>
    <property type="project" value="InterPro"/>
</dbReference>
<dbReference type="GeneID" id="109544679"/>
<dbReference type="InterPro" id="IPR019734">
    <property type="entry name" value="TPR_rpt"/>
</dbReference>